<dbReference type="Pfam" id="PF01476">
    <property type="entry name" value="LysM"/>
    <property type="match status" value="3"/>
</dbReference>
<evidence type="ECO:0000259" key="3">
    <source>
        <dbReference type="PROSITE" id="PS51782"/>
    </source>
</evidence>
<dbReference type="SUPFAM" id="SSF53955">
    <property type="entry name" value="Lysozyme-like"/>
    <property type="match status" value="1"/>
</dbReference>
<dbReference type="RefSeq" id="WP_203169722.1">
    <property type="nucleotide sequence ID" value="NZ_JAEVLS010000005.1"/>
</dbReference>
<dbReference type="Gene3D" id="1.10.530.10">
    <property type="match status" value="1"/>
</dbReference>
<evidence type="ECO:0000256" key="1">
    <source>
        <dbReference type="SAM" id="MobiDB-lite"/>
    </source>
</evidence>
<feature type="chain" id="PRO_5046975426" evidence="2">
    <location>
        <begin position="30"/>
        <end position="729"/>
    </location>
</feature>
<comment type="caution">
    <text evidence="4">The sequence shown here is derived from an EMBL/GenBank/DDBJ whole genome shotgun (WGS) entry which is preliminary data.</text>
</comment>
<dbReference type="Pfam" id="PF01464">
    <property type="entry name" value="SLT"/>
    <property type="match status" value="1"/>
</dbReference>
<dbReference type="PANTHER" id="PTHR33734">
    <property type="entry name" value="LYSM DOMAIN-CONTAINING GPI-ANCHORED PROTEIN 2"/>
    <property type="match status" value="1"/>
</dbReference>
<feature type="region of interest" description="Disordered" evidence="1">
    <location>
        <begin position="454"/>
        <end position="473"/>
    </location>
</feature>
<dbReference type="SMART" id="SM00257">
    <property type="entry name" value="LysM"/>
    <property type="match status" value="4"/>
</dbReference>
<dbReference type="InterPro" id="IPR018392">
    <property type="entry name" value="LysM"/>
</dbReference>
<dbReference type="Gene3D" id="3.10.350.10">
    <property type="entry name" value="LysM domain"/>
    <property type="match status" value="3"/>
</dbReference>
<dbReference type="CDD" id="cd00118">
    <property type="entry name" value="LysM"/>
    <property type="match status" value="3"/>
</dbReference>
<accession>A0ABS1X319</accession>
<name>A0ABS1X319_9GAMM</name>
<dbReference type="InterPro" id="IPR008258">
    <property type="entry name" value="Transglycosylase_SLT_dom_1"/>
</dbReference>
<dbReference type="PANTHER" id="PTHR33734:SF22">
    <property type="entry name" value="MEMBRANE-BOUND LYTIC MUREIN TRANSGLYCOSYLASE D"/>
    <property type="match status" value="1"/>
</dbReference>
<feature type="signal peptide" evidence="2">
    <location>
        <begin position="1"/>
        <end position="29"/>
    </location>
</feature>
<proteinExistence type="predicted"/>
<feature type="domain" description="LysM" evidence="3">
    <location>
        <begin position="398"/>
        <end position="442"/>
    </location>
</feature>
<dbReference type="InterPro" id="IPR023346">
    <property type="entry name" value="Lysozyme-like_dom_sf"/>
</dbReference>
<sequence length="729" mass="80698">MKTVHRLPVLLLLGSLAMLAVAMVAPAHASAKHSEHFVRPAELEPDIAFWRRVYTEVTTEGGLLHDPEDLSVVYEVLRFPSDISPKTRSKQIEDAKKKYSRILERLASGAEDLSAEEQRVHHLWPKGTRRARFEQASESVRFQLGQADRFREGLVRSGAWHDHIADTFQKMGLPRELAALPHVESSFNTYAYSKVGAAGMWQFMRSTGRRFLRIDAAVDERLDPYRSTQAAARFLEQNYIILGSWPLALTAYNHGPGGMKRAQEQLGTSDITTIVRKYNSRTFGFASRNFYLAFLAALEIDSDPQKFFPGIRRNPPDNSRILLLPNSLPASRLVAALDMDREELRRLNPALLNSVWKGARHVPRGYEVRVPSHIDLTSVMAKLSTGAPEPAEVALAGGQHRVSRGETLSQIASEYGVSMSVLADLNDLDRPYRLSVGQVLAIPEKGGRPAAVVAQTPKETPPPAPAAKTTPPTGVVGAERYVVRRGDTLGKIAKKYGLTEDQLMELNNIRNRQFIYEGQVLALAASARAKPPVEAEVPVATVAAVSEPPSETEAVEPESEREAEEIGPALVPGTQAAASADPSDYSVQDKNTIIVQAAETLGHYAEWLDVRASQLRQLNRISYGTPVVIGRKVKLDFSKVTPDQFEARRVEYHRALQEAFFTQFRIEGTSEHVIKRGESVWVLAQQRYNIPIWLLRQYNPDLDLGSLQPGARLVIPLVTATGASSEPSA</sequence>
<dbReference type="CDD" id="cd16894">
    <property type="entry name" value="MltD-like"/>
    <property type="match status" value="1"/>
</dbReference>
<dbReference type="PROSITE" id="PS51782">
    <property type="entry name" value="LYSM"/>
    <property type="match status" value="3"/>
</dbReference>
<evidence type="ECO:0000313" key="4">
    <source>
        <dbReference type="EMBL" id="MBM0107623.1"/>
    </source>
</evidence>
<protein>
    <submittedName>
        <fullName evidence="4">LysM peptidoglycan-binding domain-containing protein</fullName>
    </submittedName>
</protein>
<reference evidence="4 5" key="1">
    <citation type="journal article" date="2021" name="Int. J. Syst. Evol. Microbiol.">
        <title>Steroidobacter gossypii sp. nov., isolated from soil of cotton cropping field.</title>
        <authorList>
            <person name="Huang R."/>
            <person name="Yang S."/>
            <person name="Zhen C."/>
            <person name="Liu W."/>
        </authorList>
    </citation>
    <scope>NUCLEOTIDE SEQUENCE [LARGE SCALE GENOMIC DNA]</scope>
    <source>
        <strain evidence="4 5">S1-65</strain>
    </source>
</reference>
<gene>
    <name evidence="4" type="ORF">JM946_23010</name>
</gene>
<dbReference type="InterPro" id="IPR036779">
    <property type="entry name" value="LysM_dom_sf"/>
</dbReference>
<keyword evidence="2" id="KW-0732">Signal</keyword>
<evidence type="ECO:0000313" key="5">
    <source>
        <dbReference type="Proteomes" id="UP000661077"/>
    </source>
</evidence>
<dbReference type="SUPFAM" id="SSF54106">
    <property type="entry name" value="LysM domain"/>
    <property type="match status" value="2"/>
</dbReference>
<evidence type="ECO:0000256" key="2">
    <source>
        <dbReference type="SAM" id="SignalP"/>
    </source>
</evidence>
<feature type="domain" description="LysM" evidence="3">
    <location>
        <begin position="670"/>
        <end position="715"/>
    </location>
</feature>
<organism evidence="4 5">
    <name type="scientific">Steroidobacter gossypii</name>
    <dbReference type="NCBI Taxonomy" id="2805490"/>
    <lineage>
        <taxon>Bacteria</taxon>
        <taxon>Pseudomonadati</taxon>
        <taxon>Pseudomonadota</taxon>
        <taxon>Gammaproteobacteria</taxon>
        <taxon>Steroidobacterales</taxon>
        <taxon>Steroidobacteraceae</taxon>
        <taxon>Steroidobacter</taxon>
    </lineage>
</organism>
<dbReference type="EMBL" id="JAEVLS010000005">
    <property type="protein sequence ID" value="MBM0107623.1"/>
    <property type="molecule type" value="Genomic_DNA"/>
</dbReference>
<feature type="domain" description="LysM" evidence="3">
    <location>
        <begin position="479"/>
        <end position="523"/>
    </location>
</feature>
<dbReference type="Proteomes" id="UP000661077">
    <property type="component" value="Unassembled WGS sequence"/>
</dbReference>
<keyword evidence="5" id="KW-1185">Reference proteome</keyword>